<accession>A0ABD6EZA1</accession>
<dbReference type="GO" id="GO:0016071">
    <property type="term" value="P:mRNA metabolic process"/>
    <property type="evidence" value="ECO:0007669"/>
    <property type="project" value="UniProtKB-ARBA"/>
</dbReference>
<gene>
    <name evidence="2" type="ORF">AB6A40_010223</name>
</gene>
<feature type="compositionally biased region" description="Basic and acidic residues" evidence="1">
    <location>
        <begin position="148"/>
        <end position="159"/>
    </location>
</feature>
<evidence type="ECO:0000313" key="3">
    <source>
        <dbReference type="Proteomes" id="UP001608902"/>
    </source>
</evidence>
<dbReference type="Pfam" id="PF15365">
    <property type="entry name" value="PNRC"/>
    <property type="match status" value="1"/>
</dbReference>
<evidence type="ECO:0000313" key="2">
    <source>
        <dbReference type="EMBL" id="MFH4983514.1"/>
    </source>
</evidence>
<dbReference type="EMBL" id="JBGFUD010012611">
    <property type="protein sequence ID" value="MFH4983514.1"/>
    <property type="molecule type" value="Genomic_DNA"/>
</dbReference>
<dbReference type="Proteomes" id="UP001608902">
    <property type="component" value="Unassembled WGS sequence"/>
</dbReference>
<keyword evidence="3" id="KW-1185">Reference proteome</keyword>
<organism evidence="2 3">
    <name type="scientific">Gnathostoma spinigerum</name>
    <dbReference type="NCBI Taxonomy" id="75299"/>
    <lineage>
        <taxon>Eukaryota</taxon>
        <taxon>Metazoa</taxon>
        <taxon>Ecdysozoa</taxon>
        <taxon>Nematoda</taxon>
        <taxon>Chromadorea</taxon>
        <taxon>Rhabditida</taxon>
        <taxon>Spirurina</taxon>
        <taxon>Gnathostomatomorpha</taxon>
        <taxon>Gnathostomatoidea</taxon>
        <taxon>Gnathostomatidae</taxon>
        <taxon>Gnathostoma</taxon>
    </lineage>
</organism>
<feature type="region of interest" description="Disordered" evidence="1">
    <location>
        <begin position="113"/>
        <end position="159"/>
    </location>
</feature>
<feature type="region of interest" description="Disordered" evidence="1">
    <location>
        <begin position="195"/>
        <end position="224"/>
    </location>
</feature>
<feature type="compositionally biased region" description="Polar residues" evidence="1">
    <location>
        <begin position="113"/>
        <end position="123"/>
    </location>
</feature>
<feature type="compositionally biased region" description="Low complexity" evidence="1">
    <location>
        <begin position="211"/>
        <end position="223"/>
    </location>
</feature>
<name>A0ABD6EZA1_9BILA</name>
<feature type="compositionally biased region" description="Polar residues" evidence="1">
    <location>
        <begin position="10"/>
        <end position="21"/>
    </location>
</feature>
<dbReference type="AlphaFoldDB" id="A0ABD6EZA1"/>
<comment type="caution">
    <text evidence="2">The sequence shown here is derived from an EMBL/GenBank/DDBJ whole genome shotgun (WGS) entry which is preliminary data.</text>
</comment>
<proteinExistence type="predicted"/>
<evidence type="ECO:0000256" key="1">
    <source>
        <dbReference type="SAM" id="MobiDB-lite"/>
    </source>
</evidence>
<feature type="region of interest" description="Disordered" evidence="1">
    <location>
        <begin position="1"/>
        <end position="21"/>
    </location>
</feature>
<sequence>MSPRHPAFRCSNSGSRWSPTHSAAVDINQECASVRSNQMTPLFYLASPQRLGHSLPSTNQNSNIAKKGSITSRLRSFTNRPKSAVICHWSESNNDIRCEEPQPLLSISMNAASSLSTPSMMNRTQDKSRKASSSFTPPQRSKKAARNGKYEVGRSNEYRNQKLHPNRCYAGSKFIESPEAQAIPLPPAQWFQENGASSKVKQDELAEADTSMSSFPDSPRSSMIPCRNALQQSPIPNRRAMQAYRAIRMNPHQLIAAVAAS</sequence>
<protein>
    <submittedName>
        <fullName evidence="2">Uncharacterized protein</fullName>
    </submittedName>
</protein>
<reference evidence="2 3" key="1">
    <citation type="submission" date="2024-08" db="EMBL/GenBank/DDBJ databases">
        <title>Gnathostoma spinigerum genome.</title>
        <authorList>
            <person name="Gonzalez-Bertolin B."/>
            <person name="Monzon S."/>
            <person name="Zaballos A."/>
            <person name="Jimenez P."/>
            <person name="Dekumyoy P."/>
            <person name="Varona S."/>
            <person name="Cuesta I."/>
            <person name="Sumanam S."/>
            <person name="Adisakwattana P."/>
            <person name="Gasser R.B."/>
            <person name="Hernandez-Gonzalez A."/>
            <person name="Young N.D."/>
            <person name="Perteguer M.J."/>
        </authorList>
    </citation>
    <scope>NUCLEOTIDE SEQUENCE [LARGE SCALE GENOMIC DNA]</scope>
    <source>
        <strain evidence="2">AL3</strain>
        <tissue evidence="2">Liver</tissue>
    </source>
</reference>
<dbReference type="InterPro" id="IPR028322">
    <property type="entry name" value="PNRC-like_rgn"/>
</dbReference>